<proteinExistence type="predicted"/>
<keyword evidence="1" id="KW-0472">Membrane</keyword>
<keyword evidence="1" id="KW-0812">Transmembrane</keyword>
<evidence type="ECO:0000313" key="3">
    <source>
        <dbReference type="Proteomes" id="UP000721442"/>
    </source>
</evidence>
<feature type="transmembrane region" description="Helical" evidence="1">
    <location>
        <begin position="12"/>
        <end position="31"/>
    </location>
</feature>
<organism evidence="2 3">
    <name type="scientific">Candidatus Enterousia excrementavium</name>
    <dbReference type="NCBI Taxonomy" id="2840789"/>
    <lineage>
        <taxon>Bacteria</taxon>
        <taxon>Pseudomonadati</taxon>
        <taxon>Pseudomonadota</taxon>
        <taxon>Alphaproteobacteria</taxon>
        <taxon>Candidatus Enterousia</taxon>
    </lineage>
</organism>
<protein>
    <submittedName>
        <fullName evidence="2">Uncharacterized protein</fullName>
    </submittedName>
</protein>
<comment type="caution">
    <text evidence="2">The sequence shown here is derived from an EMBL/GenBank/DDBJ whole genome shotgun (WGS) entry which is preliminary data.</text>
</comment>
<accession>A0A940DD97</accession>
<dbReference type="Proteomes" id="UP000721442">
    <property type="component" value="Unassembled WGS sequence"/>
</dbReference>
<dbReference type="EMBL" id="JADINE010000006">
    <property type="protein sequence ID" value="MBO8406925.1"/>
    <property type="molecule type" value="Genomic_DNA"/>
</dbReference>
<dbReference type="AlphaFoldDB" id="A0A940DD97"/>
<evidence type="ECO:0000256" key="1">
    <source>
        <dbReference type="SAM" id="Phobius"/>
    </source>
</evidence>
<gene>
    <name evidence="2" type="ORF">IAC77_00495</name>
</gene>
<evidence type="ECO:0000313" key="2">
    <source>
        <dbReference type="EMBL" id="MBO8406925.1"/>
    </source>
</evidence>
<keyword evidence="1" id="KW-1133">Transmembrane helix</keyword>
<reference evidence="2" key="2">
    <citation type="journal article" date="2021" name="PeerJ">
        <title>Extensive microbial diversity within the chicken gut microbiome revealed by metagenomics and culture.</title>
        <authorList>
            <person name="Gilroy R."/>
            <person name="Ravi A."/>
            <person name="Getino M."/>
            <person name="Pursley I."/>
            <person name="Horton D.L."/>
            <person name="Alikhan N.F."/>
            <person name="Baker D."/>
            <person name="Gharbi K."/>
            <person name="Hall N."/>
            <person name="Watson M."/>
            <person name="Adriaenssens E.M."/>
            <person name="Foster-Nyarko E."/>
            <person name="Jarju S."/>
            <person name="Secka A."/>
            <person name="Antonio M."/>
            <person name="Oren A."/>
            <person name="Chaudhuri R.R."/>
            <person name="La Ragione R."/>
            <person name="Hildebrand F."/>
            <person name="Pallen M.J."/>
        </authorList>
    </citation>
    <scope>NUCLEOTIDE SEQUENCE</scope>
    <source>
        <strain evidence="2">B1-16210</strain>
    </source>
</reference>
<reference evidence="2" key="1">
    <citation type="submission" date="2020-10" db="EMBL/GenBank/DDBJ databases">
        <authorList>
            <person name="Gilroy R."/>
        </authorList>
    </citation>
    <scope>NUCLEOTIDE SEQUENCE</scope>
    <source>
        <strain evidence="2">B1-16210</strain>
    </source>
</reference>
<name>A0A940DD97_9PROT</name>
<sequence length="212" mass="23981">MRNNQQSGNAWFYVLLAVMIAVIAGLIYIMAGGSLPKIGDTRGVASPDIELENREIAQINVGDTGEFTDGLKNPTFSEQYTLDEFGAGIAERDIFDIDVNADGRIDRITRTRNENGTDHFYYEYKIELNQNGNFVDITPDGFRTTEGAECALQKLQFVFVPTFRVIKISRNWENSWTNPTMARRVEYTFNANQLTPSDPKELQIVCDVTDLF</sequence>